<dbReference type="EnsemblBacteria" id="AAM05209">
    <property type="protein sequence ID" value="AAM05209"/>
    <property type="gene ID" value="MA_1803"/>
</dbReference>
<accession>Q8TPV1</accession>
<organism evidence="1 2">
    <name type="scientific">Methanosarcina acetivorans (strain ATCC 35395 / DSM 2834 / JCM 12185 / C2A)</name>
    <dbReference type="NCBI Taxonomy" id="188937"/>
    <lineage>
        <taxon>Archaea</taxon>
        <taxon>Methanobacteriati</taxon>
        <taxon>Methanobacteriota</taxon>
        <taxon>Stenosarchaea group</taxon>
        <taxon>Methanomicrobia</taxon>
        <taxon>Methanosarcinales</taxon>
        <taxon>Methanosarcinaceae</taxon>
        <taxon>Methanosarcina</taxon>
    </lineage>
</organism>
<name>Q8TPV1_METAC</name>
<reference evidence="1 2" key="1">
    <citation type="journal article" date="2002" name="Genome Res.">
        <title>The genome of Methanosarcina acetivorans reveals extensive metabolic and physiological diversity.</title>
        <authorList>
            <person name="Galagan J.E."/>
            <person name="Nusbaum C."/>
            <person name="Roy A."/>
            <person name="Endrizzi M.G."/>
            <person name="Macdonald P."/>
            <person name="FitzHugh W."/>
            <person name="Calvo S."/>
            <person name="Engels R."/>
            <person name="Smirnov S."/>
            <person name="Atnoor D."/>
            <person name="Brown A."/>
            <person name="Allen N."/>
            <person name="Naylor J."/>
            <person name="Stange-Thomann N."/>
            <person name="DeArellano K."/>
            <person name="Johnson R."/>
            <person name="Linton L."/>
            <person name="McEwan P."/>
            <person name="McKernan K."/>
            <person name="Talamas J."/>
            <person name="Tirrell A."/>
            <person name="Ye W."/>
            <person name="Zimmer A."/>
            <person name="Barber R.D."/>
            <person name="Cann I."/>
            <person name="Graham D.E."/>
            <person name="Grahame D.A."/>
            <person name="Guss A."/>
            <person name="Hedderich R."/>
            <person name="Ingram-Smith C."/>
            <person name="Kuettner C.H."/>
            <person name="Krzycki J.A."/>
            <person name="Leigh J.A."/>
            <person name="Li W."/>
            <person name="Liu J."/>
            <person name="Mukhopadhyay B."/>
            <person name="Reeve J.N."/>
            <person name="Smith K."/>
            <person name="Springer T.A."/>
            <person name="Umayam L.A."/>
            <person name="White O."/>
            <person name="White R.H."/>
            <person name="de Macario E.C."/>
            <person name="Ferry J.G."/>
            <person name="Jarrell K.F."/>
            <person name="Jing H."/>
            <person name="Macario A.J.L."/>
            <person name="Paulsen I."/>
            <person name="Pritchett M."/>
            <person name="Sowers K.R."/>
            <person name="Swanson R.V."/>
            <person name="Zinder S.H."/>
            <person name="Lander E."/>
            <person name="Metcalf W.W."/>
            <person name="Birren B."/>
        </authorList>
    </citation>
    <scope>NUCLEOTIDE SEQUENCE [LARGE SCALE GENOMIC DNA]</scope>
    <source>
        <strain evidence="2">ATCC 35395 / DSM 2834 / JCM 12185 / C2A</strain>
    </source>
</reference>
<evidence type="ECO:0000313" key="2">
    <source>
        <dbReference type="Proteomes" id="UP000002487"/>
    </source>
</evidence>
<dbReference type="Proteomes" id="UP000002487">
    <property type="component" value="Chromosome"/>
</dbReference>
<dbReference type="HOGENOM" id="CLU_2021486_0_0_2"/>
<keyword evidence="2" id="KW-1185">Reference proteome</keyword>
<proteinExistence type="predicted"/>
<dbReference type="AlphaFoldDB" id="Q8TPV1"/>
<dbReference type="KEGG" id="mac:MA_1803"/>
<sequence length="122" mass="14283">MNFSFRFFLIMVKTEFFLIGIFCKHKFLVDSYFCKCKRIIPISHSWQDIQIYMIPDTAFRKKSRNDEPVNSSCIVFAYITAAAWRNLGSFLSYFGPVSPVSHKTNGMVCFILYYSHYTTPLS</sequence>
<dbReference type="EMBL" id="AE010299">
    <property type="protein sequence ID" value="AAM05209.1"/>
    <property type="molecule type" value="Genomic_DNA"/>
</dbReference>
<evidence type="ECO:0000313" key="1">
    <source>
        <dbReference type="EMBL" id="AAM05209.1"/>
    </source>
</evidence>
<dbReference type="InParanoid" id="Q8TPV1"/>
<gene>
    <name evidence="1" type="ordered locus">MA_1803</name>
</gene>
<protein>
    <submittedName>
        <fullName evidence="1">Uncharacterized protein</fullName>
    </submittedName>
</protein>